<proteinExistence type="predicted"/>
<gene>
    <name evidence="2" type="ORF">BJ958_001213</name>
</gene>
<name>A0A852R9G7_9ACTN</name>
<comment type="caution">
    <text evidence="2">The sequence shown here is derived from an EMBL/GenBank/DDBJ whole genome shotgun (WGS) entry which is preliminary data.</text>
</comment>
<evidence type="ECO:0000313" key="2">
    <source>
        <dbReference type="EMBL" id="NYD29667.1"/>
    </source>
</evidence>
<keyword evidence="3" id="KW-1185">Reference proteome</keyword>
<dbReference type="AlphaFoldDB" id="A0A852R9G7"/>
<dbReference type="RefSeq" id="WP_179726018.1">
    <property type="nucleotide sequence ID" value="NZ_BAABEF010000001.1"/>
</dbReference>
<dbReference type="EMBL" id="JACCBF010000001">
    <property type="protein sequence ID" value="NYD29667.1"/>
    <property type="molecule type" value="Genomic_DNA"/>
</dbReference>
<accession>A0A852R9G7</accession>
<dbReference type="Proteomes" id="UP000582231">
    <property type="component" value="Unassembled WGS sequence"/>
</dbReference>
<protein>
    <submittedName>
        <fullName evidence="2">Uncharacterized protein</fullName>
    </submittedName>
</protein>
<evidence type="ECO:0000313" key="3">
    <source>
        <dbReference type="Proteomes" id="UP000582231"/>
    </source>
</evidence>
<reference evidence="2 3" key="1">
    <citation type="submission" date="2020-07" db="EMBL/GenBank/DDBJ databases">
        <title>Sequencing the genomes of 1000 actinobacteria strains.</title>
        <authorList>
            <person name="Klenk H.-P."/>
        </authorList>
    </citation>
    <scope>NUCLEOTIDE SEQUENCE [LARGE SCALE GENOMIC DNA]</scope>
    <source>
        <strain evidence="2 3">DSM 19082</strain>
    </source>
</reference>
<organism evidence="2 3">
    <name type="scientific">Nocardioides kongjuensis</name>
    <dbReference type="NCBI Taxonomy" id="349522"/>
    <lineage>
        <taxon>Bacteria</taxon>
        <taxon>Bacillati</taxon>
        <taxon>Actinomycetota</taxon>
        <taxon>Actinomycetes</taxon>
        <taxon>Propionibacteriales</taxon>
        <taxon>Nocardioidaceae</taxon>
        <taxon>Nocardioides</taxon>
    </lineage>
</organism>
<evidence type="ECO:0000256" key="1">
    <source>
        <dbReference type="SAM" id="MobiDB-lite"/>
    </source>
</evidence>
<feature type="region of interest" description="Disordered" evidence="1">
    <location>
        <begin position="39"/>
        <end position="71"/>
    </location>
</feature>
<sequence>MIGALEDFFEGDRTALRIHARLLSELTAVGGVEVRVSRAQVAHRSVPRPRSTTRSGAGSVRARDQAQERRG</sequence>
<feature type="compositionally biased region" description="Basic and acidic residues" evidence="1">
    <location>
        <begin position="61"/>
        <end position="71"/>
    </location>
</feature>